<dbReference type="Proteomes" id="UP000298218">
    <property type="component" value="Unassembled WGS sequence"/>
</dbReference>
<sequence>MSFAISWAGSMSEWITLPLAELMTFREGPGVLAKDFHAQGVPLIRLAGLKEGAGLLKGCNFLDPELVSTRWSQFRLALGEVLLSSSASLGEVATVDHAAVGAVPYTGIIGFRARDGRLCQRFIPFVLTAPTFKRQIQAMGVGSVMRHFGPSHLRQMNVSIPPINDQEGIADVLGALDDKVAANTKLVALLSENLEASFTSIVREPESFVAFSDLATVTKGVSYRSVDLVDSRTALVTLKSFDRTGGYSARGLKDYAGPYKPVQQIHPGEIVVAQTDLTQAAEVVGRAIRVPASRNHETLVASLDLAIVRPVTGVPVEFILGLMLQGRFRTHCKSRTSGTTVLHLASAAIPTFSAPRVSAVVQQHYASVALPMLEMSDSLTSESEALSATRDALFPALMSGKLRVRDAEKVLEGVL</sequence>
<keyword evidence="2" id="KW-0680">Restriction system</keyword>
<proteinExistence type="inferred from homology"/>
<dbReference type="EMBL" id="SOHQ01000033">
    <property type="protein sequence ID" value="TFD76886.1"/>
    <property type="molecule type" value="Genomic_DNA"/>
</dbReference>
<dbReference type="GO" id="GO:0009307">
    <property type="term" value="P:DNA restriction-modification system"/>
    <property type="evidence" value="ECO:0007669"/>
    <property type="project" value="UniProtKB-KW"/>
</dbReference>
<dbReference type="AlphaFoldDB" id="A0A4Y8KNH5"/>
<protein>
    <recommendedName>
        <fullName evidence="4">Type I restriction modification DNA specificity domain-containing protein</fullName>
    </recommendedName>
</protein>
<dbReference type="GO" id="GO:0003677">
    <property type="term" value="F:DNA binding"/>
    <property type="evidence" value="ECO:0007669"/>
    <property type="project" value="UniProtKB-KW"/>
</dbReference>
<evidence type="ECO:0000259" key="4">
    <source>
        <dbReference type="Pfam" id="PF01420"/>
    </source>
</evidence>
<evidence type="ECO:0000256" key="3">
    <source>
        <dbReference type="ARBA" id="ARBA00023125"/>
    </source>
</evidence>
<organism evidence="5 6">
    <name type="scientific">Cryobacterium psychrophilum</name>
    <dbReference type="NCBI Taxonomy" id="41988"/>
    <lineage>
        <taxon>Bacteria</taxon>
        <taxon>Bacillati</taxon>
        <taxon>Actinomycetota</taxon>
        <taxon>Actinomycetes</taxon>
        <taxon>Micrococcales</taxon>
        <taxon>Microbacteriaceae</taxon>
        <taxon>Cryobacterium</taxon>
    </lineage>
</organism>
<dbReference type="PANTHER" id="PTHR30408">
    <property type="entry name" value="TYPE-1 RESTRICTION ENZYME ECOKI SPECIFICITY PROTEIN"/>
    <property type="match status" value="1"/>
</dbReference>
<dbReference type="OrthoDB" id="9798929at2"/>
<name>A0A4Y8KNH5_9MICO</name>
<gene>
    <name evidence="5" type="ORF">E3T53_12755</name>
</gene>
<feature type="domain" description="Type I restriction modification DNA specificity" evidence="4">
    <location>
        <begin position="70"/>
        <end position="186"/>
    </location>
</feature>
<evidence type="ECO:0000313" key="5">
    <source>
        <dbReference type="EMBL" id="TFD76886.1"/>
    </source>
</evidence>
<comment type="caution">
    <text evidence="5">The sequence shown here is derived from an EMBL/GenBank/DDBJ whole genome shotgun (WGS) entry which is preliminary data.</text>
</comment>
<dbReference type="Pfam" id="PF01420">
    <property type="entry name" value="Methylase_S"/>
    <property type="match status" value="1"/>
</dbReference>
<dbReference type="Gene3D" id="3.90.220.20">
    <property type="entry name" value="DNA methylase specificity domains"/>
    <property type="match status" value="2"/>
</dbReference>
<dbReference type="PANTHER" id="PTHR30408:SF13">
    <property type="entry name" value="TYPE I RESTRICTION ENZYME HINDI SPECIFICITY SUBUNIT"/>
    <property type="match status" value="1"/>
</dbReference>
<evidence type="ECO:0000313" key="6">
    <source>
        <dbReference type="Proteomes" id="UP000298218"/>
    </source>
</evidence>
<dbReference type="InterPro" id="IPR044946">
    <property type="entry name" value="Restrct_endonuc_typeI_TRD_sf"/>
</dbReference>
<keyword evidence="6" id="KW-1185">Reference proteome</keyword>
<accession>A0A4Y8KNH5</accession>
<dbReference type="SUPFAM" id="SSF116734">
    <property type="entry name" value="DNA methylase specificity domain"/>
    <property type="match status" value="2"/>
</dbReference>
<dbReference type="InterPro" id="IPR000055">
    <property type="entry name" value="Restrct_endonuc_typeI_TRD"/>
</dbReference>
<evidence type="ECO:0000256" key="2">
    <source>
        <dbReference type="ARBA" id="ARBA00022747"/>
    </source>
</evidence>
<reference evidence="5 6" key="1">
    <citation type="submission" date="2019-03" db="EMBL/GenBank/DDBJ databases">
        <title>Genomics of glacier-inhabiting Cryobacterium strains.</title>
        <authorList>
            <person name="Liu Q."/>
            <person name="Xin Y.-H."/>
        </authorList>
    </citation>
    <scope>NUCLEOTIDE SEQUENCE [LARGE SCALE GENOMIC DNA]</scope>
    <source>
        <strain evidence="5 6">CGMCC 1.4292</strain>
    </source>
</reference>
<keyword evidence="3" id="KW-0238">DNA-binding</keyword>
<dbReference type="InterPro" id="IPR052021">
    <property type="entry name" value="Type-I_RS_S_subunit"/>
</dbReference>
<comment type="similarity">
    <text evidence="1">Belongs to the type-I restriction system S methylase family.</text>
</comment>
<evidence type="ECO:0000256" key="1">
    <source>
        <dbReference type="ARBA" id="ARBA00010923"/>
    </source>
</evidence>